<dbReference type="EMBL" id="JARVKF010000235">
    <property type="protein sequence ID" value="KAK9420440.1"/>
    <property type="molecule type" value="Genomic_DNA"/>
</dbReference>
<dbReference type="CDD" id="cd11062">
    <property type="entry name" value="CYP58-like"/>
    <property type="match status" value="1"/>
</dbReference>
<accession>A0ABR2V0G9</accession>
<dbReference type="Pfam" id="PF00067">
    <property type="entry name" value="p450"/>
    <property type="match status" value="1"/>
</dbReference>
<keyword evidence="9" id="KW-1185">Reference proteome</keyword>
<evidence type="ECO:0000256" key="2">
    <source>
        <dbReference type="ARBA" id="ARBA00010617"/>
    </source>
</evidence>
<dbReference type="InterPro" id="IPR001128">
    <property type="entry name" value="Cyt_P450"/>
</dbReference>
<dbReference type="InterPro" id="IPR002401">
    <property type="entry name" value="Cyt_P450_E_grp-I"/>
</dbReference>
<dbReference type="PRINTS" id="PR00385">
    <property type="entry name" value="P450"/>
</dbReference>
<dbReference type="InterPro" id="IPR050121">
    <property type="entry name" value="Cytochrome_P450_monoxygenase"/>
</dbReference>
<dbReference type="Proteomes" id="UP001408356">
    <property type="component" value="Unassembled WGS sequence"/>
</dbReference>
<dbReference type="PRINTS" id="PR00463">
    <property type="entry name" value="EP450I"/>
</dbReference>
<evidence type="ECO:0000256" key="5">
    <source>
        <dbReference type="ARBA" id="ARBA00023002"/>
    </source>
</evidence>
<dbReference type="PANTHER" id="PTHR24305:SF157">
    <property type="entry name" value="N-ACETYLTRYPTOPHAN 6-HYDROXYLASE IVOC-RELATED"/>
    <property type="match status" value="1"/>
</dbReference>
<evidence type="ECO:0000256" key="6">
    <source>
        <dbReference type="ARBA" id="ARBA00023004"/>
    </source>
</evidence>
<proteinExistence type="inferred from homology"/>
<dbReference type="SUPFAM" id="SSF48264">
    <property type="entry name" value="Cytochrome P450"/>
    <property type="match status" value="1"/>
</dbReference>
<evidence type="ECO:0000256" key="1">
    <source>
        <dbReference type="ARBA" id="ARBA00001971"/>
    </source>
</evidence>
<comment type="caution">
    <text evidence="8">The sequence shown here is derived from an EMBL/GenBank/DDBJ whole genome shotgun (WGS) entry which is preliminary data.</text>
</comment>
<evidence type="ECO:0000313" key="8">
    <source>
        <dbReference type="EMBL" id="KAK9420440.1"/>
    </source>
</evidence>
<evidence type="ECO:0000256" key="4">
    <source>
        <dbReference type="ARBA" id="ARBA00022723"/>
    </source>
</evidence>
<protein>
    <submittedName>
        <fullName evidence="8">Cytochrome P450</fullName>
    </submittedName>
</protein>
<organism evidence="8 9">
    <name type="scientific">Seiridium unicorne</name>
    <dbReference type="NCBI Taxonomy" id="138068"/>
    <lineage>
        <taxon>Eukaryota</taxon>
        <taxon>Fungi</taxon>
        <taxon>Dikarya</taxon>
        <taxon>Ascomycota</taxon>
        <taxon>Pezizomycotina</taxon>
        <taxon>Sordariomycetes</taxon>
        <taxon>Xylariomycetidae</taxon>
        <taxon>Amphisphaeriales</taxon>
        <taxon>Sporocadaceae</taxon>
        <taxon>Seiridium</taxon>
    </lineage>
</organism>
<dbReference type="PANTHER" id="PTHR24305">
    <property type="entry name" value="CYTOCHROME P450"/>
    <property type="match status" value="1"/>
</dbReference>
<keyword evidence="5" id="KW-0560">Oxidoreductase</keyword>
<sequence length="471" mass="54408">MTWWYEVYYEVVLGGKYFRRLKQMHHEYGPIVRMNPNEVHFNDPEFIDTLYPTGGRKTDKPVMVGHRTGTPNSIVATVDHHKHRLRRNAINNFFSIASIRRVEPSIKEKLEKMLARWREGSERTGKILHMHTVFKAYASDIITTYAFGDCFHFLDREDWGRAYFSSTDTYFNLTHAFGQFPWTMMLVNSMPTWALGIIFSDLEEMSGKQDWWINRVRKIRSSPNPEDIKSTIFEGILGSSLPDNEKTDARMAADAQLIGLAGEGTTAYTLSATLFELLANPGEYNKVKMEIRNVVPDKNTIPSYGDIENLPYFNAVIQESLRLHPGVMSRMARVSPEVDIVYHDKRSDRTYILPPGTWTSMSTSITHTNAEVFEKPYEYRPQRWLDNPTLTRSFIAFARGSRNCIGQYFARREMGMVLATIINRYDVYEGQEGYTLELYDTIRERDIVAHSEVIIPMPASGSHGLRVKVRH</sequence>
<keyword evidence="3" id="KW-0349">Heme</keyword>
<dbReference type="Gene3D" id="1.10.630.10">
    <property type="entry name" value="Cytochrome P450"/>
    <property type="match status" value="1"/>
</dbReference>
<reference evidence="8 9" key="1">
    <citation type="journal article" date="2024" name="J. Plant Pathol.">
        <title>Sequence and assembly of the genome of Seiridium unicorne, isolate CBS 538.82, causal agent of cypress canker disease.</title>
        <authorList>
            <person name="Scali E."/>
            <person name="Rocca G.D."/>
            <person name="Danti R."/>
            <person name="Garbelotto M."/>
            <person name="Barberini S."/>
            <person name="Baroncelli R."/>
            <person name="Emiliani G."/>
        </authorList>
    </citation>
    <scope>NUCLEOTIDE SEQUENCE [LARGE SCALE GENOMIC DNA]</scope>
    <source>
        <strain evidence="8 9">BM-138-508</strain>
    </source>
</reference>
<comment type="cofactor">
    <cofactor evidence="1">
        <name>heme</name>
        <dbReference type="ChEBI" id="CHEBI:30413"/>
    </cofactor>
</comment>
<gene>
    <name evidence="8" type="ORF">SUNI508_06436</name>
</gene>
<comment type="similarity">
    <text evidence="2">Belongs to the cytochrome P450 family.</text>
</comment>
<evidence type="ECO:0000313" key="9">
    <source>
        <dbReference type="Proteomes" id="UP001408356"/>
    </source>
</evidence>
<evidence type="ECO:0000256" key="7">
    <source>
        <dbReference type="ARBA" id="ARBA00023033"/>
    </source>
</evidence>
<keyword evidence="7" id="KW-0503">Monooxygenase</keyword>
<dbReference type="InterPro" id="IPR036396">
    <property type="entry name" value="Cyt_P450_sf"/>
</dbReference>
<keyword evidence="4" id="KW-0479">Metal-binding</keyword>
<evidence type="ECO:0000256" key="3">
    <source>
        <dbReference type="ARBA" id="ARBA00022617"/>
    </source>
</evidence>
<keyword evidence="6" id="KW-0408">Iron</keyword>
<name>A0ABR2V0G9_9PEZI</name>